<feature type="transmembrane region" description="Helical" evidence="1">
    <location>
        <begin position="30"/>
        <end position="48"/>
    </location>
</feature>
<sequence length="157" mass="16932">MTQMTRLEQRLENDVKVILRDVNHGRFERSMAGVTAVSALLVCAEVYYEHYKGSFGNRVMWSPIIVTPPIVAAGIAGIFSRRAAKTALPAASLLYMLTGAVGLVMHARGVARKPGGWRFAAYNLVMGPPVIAPGLFAMVGGMGLLASLVRREGEDDD</sequence>
<dbReference type="RefSeq" id="WP_139400118.1">
    <property type="nucleotide sequence ID" value="NZ_JACHEW010000002.1"/>
</dbReference>
<gene>
    <name evidence="3" type="ORF">FHR04_01215</name>
    <name evidence="2" type="ORF">HNQ04_000451</name>
</gene>
<evidence type="ECO:0000256" key="1">
    <source>
        <dbReference type="SAM" id="Phobius"/>
    </source>
</evidence>
<dbReference type="AlphaFoldDB" id="A0A5C4YC30"/>
<dbReference type="EMBL" id="JACHEW010000002">
    <property type="protein sequence ID" value="MBB6015222.1"/>
    <property type="molecule type" value="Genomic_DNA"/>
</dbReference>
<feature type="transmembrane region" description="Helical" evidence="1">
    <location>
        <begin position="60"/>
        <end position="79"/>
    </location>
</feature>
<accession>A0A5C4YC30</accession>
<evidence type="ECO:0000313" key="2">
    <source>
        <dbReference type="EMBL" id="MBB6015222.1"/>
    </source>
</evidence>
<evidence type="ECO:0000313" key="3">
    <source>
        <dbReference type="EMBL" id="TNM73077.1"/>
    </source>
</evidence>
<feature type="transmembrane region" description="Helical" evidence="1">
    <location>
        <begin position="91"/>
        <end position="110"/>
    </location>
</feature>
<organism evidence="3 4">
    <name type="scientific">Deinococcus radiopugnans ATCC 19172</name>
    <dbReference type="NCBI Taxonomy" id="585398"/>
    <lineage>
        <taxon>Bacteria</taxon>
        <taxon>Thermotogati</taxon>
        <taxon>Deinococcota</taxon>
        <taxon>Deinococci</taxon>
        <taxon>Deinococcales</taxon>
        <taxon>Deinococcaceae</taxon>
        <taxon>Deinococcus</taxon>
    </lineage>
</organism>
<dbReference type="EMBL" id="VDMO01000001">
    <property type="protein sequence ID" value="TNM73077.1"/>
    <property type="molecule type" value="Genomic_DNA"/>
</dbReference>
<dbReference type="Proteomes" id="UP000629870">
    <property type="component" value="Unassembled WGS sequence"/>
</dbReference>
<feature type="transmembrane region" description="Helical" evidence="1">
    <location>
        <begin position="130"/>
        <end position="149"/>
    </location>
</feature>
<keyword evidence="1" id="KW-0472">Membrane</keyword>
<keyword evidence="1" id="KW-0812">Transmembrane</keyword>
<evidence type="ECO:0000313" key="4">
    <source>
        <dbReference type="Proteomes" id="UP000313988"/>
    </source>
</evidence>
<evidence type="ECO:0000313" key="5">
    <source>
        <dbReference type="Proteomes" id="UP000629870"/>
    </source>
</evidence>
<dbReference type="OrthoDB" id="69557at2"/>
<keyword evidence="1" id="KW-1133">Transmembrane helix</keyword>
<reference evidence="2 5" key="2">
    <citation type="submission" date="2020-08" db="EMBL/GenBank/DDBJ databases">
        <title>Genomic Encyclopedia of Type Strains, Phase IV (KMG-IV): sequencing the most valuable type-strain genomes for metagenomic binning, comparative biology and taxonomic classification.</title>
        <authorList>
            <person name="Goeker M."/>
        </authorList>
    </citation>
    <scope>NUCLEOTIDE SEQUENCE [LARGE SCALE GENOMIC DNA]</scope>
    <source>
        <strain evidence="2 5">DSM 12027</strain>
    </source>
</reference>
<reference evidence="3 4" key="1">
    <citation type="submission" date="2019-06" db="EMBL/GenBank/DDBJ databases">
        <title>Genome sequence of Deinococcus radiopugnans ATCC 19172.</title>
        <authorList>
            <person name="Maclea K.S."/>
            <person name="Maynard C.R."/>
        </authorList>
    </citation>
    <scope>NUCLEOTIDE SEQUENCE [LARGE SCALE GENOMIC DNA]</scope>
    <source>
        <strain evidence="3 4">ATCC 19172</strain>
    </source>
</reference>
<protein>
    <submittedName>
        <fullName evidence="2">Energy-converting hydrogenase Eha subunit A</fullName>
    </submittedName>
</protein>
<dbReference type="Proteomes" id="UP000313988">
    <property type="component" value="Unassembled WGS sequence"/>
</dbReference>
<name>A0A5C4YC30_9DEIO</name>
<proteinExistence type="predicted"/>
<comment type="caution">
    <text evidence="3">The sequence shown here is derived from an EMBL/GenBank/DDBJ whole genome shotgun (WGS) entry which is preliminary data.</text>
</comment>
<keyword evidence="5" id="KW-1185">Reference proteome</keyword>